<sequence length="37" mass="4301">MIQGIKPHYKLQITNSNFVLKFLFNSLPKKIRLIVSA</sequence>
<organism evidence="1 2">
    <name type="scientific">Pseudomonas synxantha</name>
    <dbReference type="NCBI Taxonomy" id="47883"/>
    <lineage>
        <taxon>Bacteria</taxon>
        <taxon>Pseudomonadati</taxon>
        <taxon>Pseudomonadota</taxon>
        <taxon>Gammaproteobacteria</taxon>
        <taxon>Pseudomonadales</taxon>
        <taxon>Pseudomonadaceae</taxon>
        <taxon>Pseudomonas</taxon>
    </lineage>
</organism>
<gene>
    <name evidence="1" type="ORF">C4K03_3517</name>
</gene>
<dbReference type="EMBL" id="CP027754">
    <property type="protein sequence ID" value="AZE55670.1"/>
    <property type="molecule type" value="Genomic_DNA"/>
</dbReference>
<protein>
    <submittedName>
        <fullName evidence="1">Uncharacterized protein</fullName>
    </submittedName>
</protein>
<dbReference type="Proteomes" id="UP000268696">
    <property type="component" value="Chromosome"/>
</dbReference>
<evidence type="ECO:0000313" key="1">
    <source>
        <dbReference type="EMBL" id="AZE55670.1"/>
    </source>
</evidence>
<proteinExistence type="predicted"/>
<accession>A0A3G7U8L3</accession>
<reference evidence="1 2" key="1">
    <citation type="submission" date="2018-03" db="EMBL/GenBank/DDBJ databases">
        <title>Diversity of phytobeneficial traits revealed by whole-genome analysis of worldwide-isolated phenazine-producing Pseudomonas spp.</title>
        <authorList>
            <person name="Biessy A."/>
            <person name="Novinscak A."/>
            <person name="Blom J."/>
            <person name="Leger G."/>
            <person name="Thomashow L.S."/>
            <person name="Cazorla F.M."/>
            <person name="Josic D."/>
            <person name="Filion M."/>
        </authorList>
    </citation>
    <scope>NUCLEOTIDE SEQUENCE [LARGE SCALE GENOMIC DNA]</scope>
    <source>
        <strain evidence="1 2">30B</strain>
    </source>
</reference>
<name>A0A3G7U8L3_9PSED</name>
<dbReference type="AlphaFoldDB" id="A0A3G7U8L3"/>
<evidence type="ECO:0000313" key="2">
    <source>
        <dbReference type="Proteomes" id="UP000268696"/>
    </source>
</evidence>